<proteinExistence type="predicted"/>
<accession>A0ACC0ALE2</accession>
<dbReference type="EMBL" id="CM044705">
    <property type="protein sequence ID" value="KAI5661797.1"/>
    <property type="molecule type" value="Genomic_DNA"/>
</dbReference>
<evidence type="ECO:0000313" key="2">
    <source>
        <dbReference type="Proteomes" id="UP001060085"/>
    </source>
</evidence>
<name>A0ACC0ALE2_CATRO</name>
<reference evidence="2" key="1">
    <citation type="journal article" date="2023" name="Nat. Plants">
        <title>Single-cell RNA sequencing provides a high-resolution roadmap for understanding the multicellular compartmentation of specialized metabolism.</title>
        <authorList>
            <person name="Sun S."/>
            <person name="Shen X."/>
            <person name="Li Y."/>
            <person name="Li Y."/>
            <person name="Wang S."/>
            <person name="Li R."/>
            <person name="Zhang H."/>
            <person name="Shen G."/>
            <person name="Guo B."/>
            <person name="Wei J."/>
            <person name="Xu J."/>
            <person name="St-Pierre B."/>
            <person name="Chen S."/>
            <person name="Sun C."/>
        </authorList>
    </citation>
    <scope>NUCLEOTIDE SEQUENCE [LARGE SCALE GENOMIC DNA]</scope>
</reference>
<protein>
    <submittedName>
        <fullName evidence="1">Uncharacterized protein</fullName>
    </submittedName>
</protein>
<comment type="caution">
    <text evidence="1">The sequence shown here is derived from an EMBL/GenBank/DDBJ whole genome shotgun (WGS) entry which is preliminary data.</text>
</comment>
<keyword evidence="2" id="KW-1185">Reference proteome</keyword>
<organism evidence="1 2">
    <name type="scientific">Catharanthus roseus</name>
    <name type="common">Madagascar periwinkle</name>
    <name type="synonym">Vinca rosea</name>
    <dbReference type="NCBI Taxonomy" id="4058"/>
    <lineage>
        <taxon>Eukaryota</taxon>
        <taxon>Viridiplantae</taxon>
        <taxon>Streptophyta</taxon>
        <taxon>Embryophyta</taxon>
        <taxon>Tracheophyta</taxon>
        <taxon>Spermatophyta</taxon>
        <taxon>Magnoliopsida</taxon>
        <taxon>eudicotyledons</taxon>
        <taxon>Gunneridae</taxon>
        <taxon>Pentapetalae</taxon>
        <taxon>asterids</taxon>
        <taxon>lamiids</taxon>
        <taxon>Gentianales</taxon>
        <taxon>Apocynaceae</taxon>
        <taxon>Rauvolfioideae</taxon>
        <taxon>Vinceae</taxon>
        <taxon>Catharanthinae</taxon>
        <taxon>Catharanthus</taxon>
    </lineage>
</organism>
<sequence>MGGNLLGLLFLFCSSLLSQLCISSPYSLPLGAHPLDEKFYESEVINCKDGSKSFSRERINDNFCDCPDGSDEPGTSACPSGKFYCRNVGSTPRFLYSSLVNDHICDCCDGSDEYDGIVNCPNTCIVGANFIYNSISYDSTIRQQNPSGFGRNKLGLNAKESTEKLRGFKVLLILQGVLVTTIVAYCVYCRRGRPRRRHSR</sequence>
<gene>
    <name evidence="1" type="ORF">M9H77_21120</name>
</gene>
<evidence type="ECO:0000313" key="1">
    <source>
        <dbReference type="EMBL" id="KAI5661797.1"/>
    </source>
</evidence>
<dbReference type="Proteomes" id="UP001060085">
    <property type="component" value="Linkage Group LG05"/>
</dbReference>